<dbReference type="EMBL" id="WFLN01000005">
    <property type="protein sequence ID" value="KAB8032100.1"/>
    <property type="molecule type" value="Genomic_DNA"/>
</dbReference>
<comment type="caution">
    <text evidence="2">The sequence shown here is derived from an EMBL/GenBank/DDBJ whole genome shotgun (WGS) entry which is preliminary data.</text>
</comment>
<sequence length="350" mass="41570">MIFLGDPHNGQKRVYINADNKIYKPRCIYWEWMFLGKNSFLINHFKNNLINTSDLYPYWYSLLPSLNFLPDKGGYSSGYIDYQKVEKITQPILNENNWESFGAIIALFSFFGITDLHYENIIFGKNIDNEIKFGAIDIECIFNKLHLLSQTHLLPLNPTFDKSCGLSKLKDVFNLNPSGFYISSLIYGYLSFFDIYNDIYLKILYSKRIQKKPIRVIPCNTNIYKNYFYNKNIISKSEKEQLLRNDIPYFYRYIDSKEIYYYNINNGKYKLADLNDEIKKLLEENMFSSKTQLNHIKESLNLLKKAGSLQLLKYLKQGRDNKIYKNLKLLIRKEYIEIEFKNKLWGCKCL</sequence>
<name>A0A833JDY6_9BACT</name>
<keyword evidence="1" id="KW-0175">Coiled coil</keyword>
<proteinExistence type="predicted"/>
<keyword evidence="3" id="KW-1185">Reference proteome</keyword>
<evidence type="ECO:0000313" key="3">
    <source>
        <dbReference type="Proteomes" id="UP000442694"/>
    </source>
</evidence>
<evidence type="ECO:0000256" key="1">
    <source>
        <dbReference type="SAM" id="Coils"/>
    </source>
</evidence>
<organism evidence="2 3">
    <name type="scientific">Fluviispira multicolorata</name>
    <dbReference type="NCBI Taxonomy" id="2654512"/>
    <lineage>
        <taxon>Bacteria</taxon>
        <taxon>Pseudomonadati</taxon>
        <taxon>Bdellovibrionota</taxon>
        <taxon>Oligoflexia</taxon>
        <taxon>Silvanigrellales</taxon>
        <taxon>Silvanigrellaceae</taxon>
        <taxon>Fluviispira</taxon>
    </lineage>
</organism>
<feature type="coiled-coil region" evidence="1">
    <location>
        <begin position="264"/>
        <end position="291"/>
    </location>
</feature>
<accession>A0A833JDY6</accession>
<reference evidence="2 3" key="1">
    <citation type="submission" date="2019-10" db="EMBL/GenBank/DDBJ databases">
        <title>New genus of Silvanigrellaceae.</title>
        <authorList>
            <person name="Pitt A."/>
            <person name="Hahn M.W."/>
        </authorList>
    </citation>
    <scope>NUCLEOTIDE SEQUENCE [LARGE SCALE GENOMIC DNA]</scope>
    <source>
        <strain evidence="2 3">33A1-SZDP</strain>
    </source>
</reference>
<dbReference type="RefSeq" id="WP_152212283.1">
    <property type="nucleotide sequence ID" value="NZ_WFLN01000005.1"/>
</dbReference>
<evidence type="ECO:0000313" key="2">
    <source>
        <dbReference type="EMBL" id="KAB8032100.1"/>
    </source>
</evidence>
<dbReference type="AlphaFoldDB" id="A0A833JDY6"/>
<dbReference type="Proteomes" id="UP000442694">
    <property type="component" value="Unassembled WGS sequence"/>
</dbReference>
<protein>
    <submittedName>
        <fullName evidence="2">DUF4135 domain-containing protein</fullName>
    </submittedName>
</protein>
<gene>
    <name evidence="2" type="ORF">GCL57_05490</name>
</gene>